<dbReference type="InterPro" id="IPR022222">
    <property type="entry name" value="DUF3747"/>
</dbReference>
<evidence type="ECO:0000256" key="1">
    <source>
        <dbReference type="SAM" id="SignalP"/>
    </source>
</evidence>
<evidence type="ECO:0000259" key="2">
    <source>
        <dbReference type="PROSITE" id="PS51272"/>
    </source>
</evidence>
<organism evidence="3 4">
    <name type="scientific">Thermocoleostomius sinensis A174</name>
    <dbReference type="NCBI Taxonomy" id="2016057"/>
    <lineage>
        <taxon>Bacteria</taxon>
        <taxon>Bacillati</taxon>
        <taxon>Cyanobacteriota</taxon>
        <taxon>Cyanophyceae</taxon>
        <taxon>Oculatellales</taxon>
        <taxon>Oculatellaceae</taxon>
        <taxon>Thermocoleostomius</taxon>
    </lineage>
</organism>
<feature type="chain" id="PRO_5038652421" evidence="1">
    <location>
        <begin position="30"/>
        <end position="403"/>
    </location>
</feature>
<dbReference type="Pfam" id="PF12565">
    <property type="entry name" value="DUF3747"/>
    <property type="match status" value="1"/>
</dbReference>
<sequence>MRLGTRTKTIFAACSAALTTLFVTHSAWAVGGFGQSEVEQTRFIAVAAPVGNSNERQLLILEQISDDRPCWTESGSNPTVVDPLMLSFDFTGICGRSTDANGYSLRINGQDLALHYQFRIEQRSNDLVLVASLNDPANRDAPDIEVGRTNGLTNGFARINLNPGWRFTKRTLNDRVLGHVYVTYEGIVPESIVLPPALVYTVGDIAFDVYGPEIQQAIDAGFISGFEDNTFRPQDTLTREQLVSMVLESLSRIPNLNIVLPTTASSSPYVDVEASRWSAAKIQFARDTNIVSGYQDGTFRPTQPVTRAEMIAVLRRAAEYSKAQQGASIDLQPSQQPIPFSDTSGHWAESLITQMSAYCGIATPVNDRGTAFAPDAPTLRNYAAAATLRMFNCSVSPPAVGSN</sequence>
<evidence type="ECO:0000313" key="3">
    <source>
        <dbReference type="EMBL" id="WAL60480.1"/>
    </source>
</evidence>
<dbReference type="PROSITE" id="PS51272">
    <property type="entry name" value="SLH"/>
    <property type="match status" value="3"/>
</dbReference>
<dbReference type="RefSeq" id="WP_268610394.1">
    <property type="nucleotide sequence ID" value="NZ_CP113797.1"/>
</dbReference>
<evidence type="ECO:0000313" key="4">
    <source>
        <dbReference type="Proteomes" id="UP001163152"/>
    </source>
</evidence>
<dbReference type="Pfam" id="PF00395">
    <property type="entry name" value="SLH"/>
    <property type="match status" value="2"/>
</dbReference>
<dbReference type="PANTHER" id="PTHR43308:SF5">
    <property type="entry name" value="S-LAYER PROTEIN _ PEPTIDOGLYCAN ENDO-BETA-N-ACETYLGLUCOSAMINIDASE"/>
    <property type="match status" value="1"/>
</dbReference>
<name>A0A9E8ZFW8_9CYAN</name>
<dbReference type="Proteomes" id="UP001163152">
    <property type="component" value="Chromosome"/>
</dbReference>
<reference evidence="3" key="1">
    <citation type="submission" date="2022-12" db="EMBL/GenBank/DDBJ databases">
        <title>Polyphasic identification of a Novel Hot-Spring Cyanobacterium Ocullathermofonsia sinensis gen nov. sp. nov. and Genomic Insights on its Adaptations to the Thermal Habitat.</title>
        <authorList>
            <person name="Daroch M."/>
            <person name="Tang J."/>
            <person name="Jiang Y."/>
        </authorList>
    </citation>
    <scope>NUCLEOTIDE SEQUENCE</scope>
    <source>
        <strain evidence="3">PKUAC-SCTA174</strain>
    </source>
</reference>
<feature type="domain" description="SLH" evidence="2">
    <location>
        <begin position="335"/>
        <end position="401"/>
    </location>
</feature>
<gene>
    <name evidence="3" type="ORF">OXH18_00360</name>
</gene>
<dbReference type="KEGG" id="tsin:OXH18_00360"/>
<feature type="domain" description="SLH" evidence="2">
    <location>
        <begin position="197"/>
        <end position="260"/>
    </location>
</feature>
<keyword evidence="1" id="KW-0732">Signal</keyword>
<proteinExistence type="predicted"/>
<dbReference type="InterPro" id="IPR001119">
    <property type="entry name" value="SLH_dom"/>
</dbReference>
<keyword evidence="4" id="KW-1185">Reference proteome</keyword>
<accession>A0A9E8ZFW8</accession>
<feature type="signal peptide" evidence="1">
    <location>
        <begin position="1"/>
        <end position="29"/>
    </location>
</feature>
<protein>
    <submittedName>
        <fullName evidence="3">DUF3747 domain-containing protein</fullName>
    </submittedName>
</protein>
<dbReference type="PANTHER" id="PTHR43308">
    <property type="entry name" value="OUTER MEMBRANE PROTEIN ALPHA-RELATED"/>
    <property type="match status" value="1"/>
</dbReference>
<dbReference type="EMBL" id="CP113797">
    <property type="protein sequence ID" value="WAL60480.1"/>
    <property type="molecule type" value="Genomic_DNA"/>
</dbReference>
<dbReference type="AlphaFoldDB" id="A0A9E8ZFW8"/>
<dbReference type="InterPro" id="IPR051465">
    <property type="entry name" value="Cell_Envelope_Struct_Comp"/>
</dbReference>
<feature type="domain" description="SLH" evidence="2">
    <location>
        <begin position="265"/>
        <end position="328"/>
    </location>
</feature>